<organism evidence="2 3">
    <name type="scientific">Glossina palpalis gambiensis</name>
    <dbReference type="NCBI Taxonomy" id="67801"/>
    <lineage>
        <taxon>Eukaryota</taxon>
        <taxon>Metazoa</taxon>
        <taxon>Ecdysozoa</taxon>
        <taxon>Arthropoda</taxon>
        <taxon>Hexapoda</taxon>
        <taxon>Insecta</taxon>
        <taxon>Pterygota</taxon>
        <taxon>Neoptera</taxon>
        <taxon>Endopterygota</taxon>
        <taxon>Diptera</taxon>
        <taxon>Brachycera</taxon>
        <taxon>Muscomorpha</taxon>
        <taxon>Hippoboscoidea</taxon>
        <taxon>Glossinidae</taxon>
        <taxon>Glossina</taxon>
    </lineage>
</organism>
<reference evidence="2" key="2">
    <citation type="submission" date="2020-05" db="UniProtKB">
        <authorList>
            <consortium name="EnsemblMetazoa"/>
        </authorList>
    </citation>
    <scope>IDENTIFICATION</scope>
    <source>
        <strain evidence="2">IAEA</strain>
    </source>
</reference>
<accession>A0A1B0B6B7</accession>
<protein>
    <submittedName>
        <fullName evidence="2">Uncharacterized protein</fullName>
    </submittedName>
</protein>
<reference evidence="3" key="1">
    <citation type="submission" date="2015-01" db="EMBL/GenBank/DDBJ databases">
        <authorList>
            <person name="Aksoy S."/>
            <person name="Warren W."/>
            <person name="Wilson R.K."/>
        </authorList>
    </citation>
    <scope>NUCLEOTIDE SEQUENCE [LARGE SCALE GENOMIC DNA]</scope>
    <source>
        <strain evidence="3">IAEA</strain>
    </source>
</reference>
<feature type="transmembrane region" description="Helical" evidence="1">
    <location>
        <begin position="133"/>
        <end position="155"/>
    </location>
</feature>
<evidence type="ECO:0000313" key="3">
    <source>
        <dbReference type="Proteomes" id="UP000092460"/>
    </source>
</evidence>
<keyword evidence="3" id="KW-1185">Reference proteome</keyword>
<sequence>ASELLVNRFIVLPEVNSKWLVKGLPVQCKCNLANLRLHLLSWARTKGTAVKRQLIGPGPTEGLLKMLVACTILPQLCFRSTFGLFLREELLMLVDLTISGVCVIASRISLRATGSALILDLHISRLLFSSSSFPFSVCLCLAASLLFATGAVGCLTSCSSSMNASVIWSPILSPVMISTHSVEMYAAIDSVAFAFVAGEVAKLSDLRCLPLHGGIPTPTAPDATDGPAPLELAFEHSEVFRDLSRDKKSTSKLNEFKFKNIVIFIYFAGFAAHFLWMPRNNAENKINSSQRKATFYNKNASKTSIVPTNQKYCGVMFPGVDFVSSWSMNVSKMTIKRGKFFSNSKVRLPCVLSYESDCV</sequence>
<dbReference type="Proteomes" id="UP000092460">
    <property type="component" value="Unassembled WGS sequence"/>
</dbReference>
<proteinExistence type="predicted"/>
<keyword evidence="1" id="KW-0812">Transmembrane</keyword>
<dbReference type="AlphaFoldDB" id="A0A1B0B6B7"/>
<keyword evidence="1" id="KW-0472">Membrane</keyword>
<feature type="transmembrane region" description="Helical" evidence="1">
    <location>
        <begin position="258"/>
        <end position="277"/>
    </location>
</feature>
<keyword evidence="1" id="KW-1133">Transmembrane helix</keyword>
<evidence type="ECO:0000256" key="1">
    <source>
        <dbReference type="SAM" id="Phobius"/>
    </source>
</evidence>
<evidence type="ECO:0000313" key="2">
    <source>
        <dbReference type="EnsemblMetazoa" id="GPPI020335-PA"/>
    </source>
</evidence>
<dbReference type="EMBL" id="JXJN01009049">
    <property type="status" value="NOT_ANNOTATED_CDS"/>
    <property type="molecule type" value="Genomic_DNA"/>
</dbReference>
<dbReference type="EnsemblMetazoa" id="GPPI020335-RA">
    <property type="protein sequence ID" value="GPPI020335-PA"/>
    <property type="gene ID" value="GPPI020335"/>
</dbReference>
<name>A0A1B0B6B7_9MUSC</name>
<dbReference type="VEuPathDB" id="VectorBase:GPPI020335"/>